<keyword evidence="1" id="KW-1185">Reference proteome</keyword>
<dbReference type="AlphaFoldDB" id="A0A915JF73"/>
<dbReference type="WBParaSite" id="nRc.2.0.1.t25136-RA">
    <property type="protein sequence ID" value="nRc.2.0.1.t25136-RA"/>
    <property type="gene ID" value="nRc.2.0.1.g25136"/>
</dbReference>
<protein>
    <submittedName>
        <fullName evidence="2">Secreted protein</fullName>
    </submittedName>
</protein>
<reference evidence="2" key="1">
    <citation type="submission" date="2022-11" db="UniProtKB">
        <authorList>
            <consortium name="WormBaseParasite"/>
        </authorList>
    </citation>
    <scope>IDENTIFICATION</scope>
</reference>
<evidence type="ECO:0000313" key="2">
    <source>
        <dbReference type="WBParaSite" id="nRc.2.0.1.t25136-RA"/>
    </source>
</evidence>
<proteinExistence type="predicted"/>
<organism evidence="1 2">
    <name type="scientific">Romanomermis culicivorax</name>
    <name type="common">Nematode worm</name>
    <dbReference type="NCBI Taxonomy" id="13658"/>
    <lineage>
        <taxon>Eukaryota</taxon>
        <taxon>Metazoa</taxon>
        <taxon>Ecdysozoa</taxon>
        <taxon>Nematoda</taxon>
        <taxon>Enoplea</taxon>
        <taxon>Dorylaimia</taxon>
        <taxon>Mermithida</taxon>
        <taxon>Mermithoidea</taxon>
        <taxon>Mermithidae</taxon>
        <taxon>Romanomermis</taxon>
    </lineage>
</organism>
<name>A0A915JF73_ROMCU</name>
<evidence type="ECO:0000313" key="1">
    <source>
        <dbReference type="Proteomes" id="UP000887565"/>
    </source>
</evidence>
<accession>A0A915JF73</accession>
<sequence length="84" mass="8465">MGILRGVALTYVLHDHGHIVGSIVPVASPCVVVIVEAVLAAAVGKTQNCWAATPNFVGGNQWKVYGCGSSLVIGPCCGGSQSGD</sequence>
<dbReference type="Proteomes" id="UP000887565">
    <property type="component" value="Unplaced"/>
</dbReference>